<reference evidence="8" key="1">
    <citation type="submission" date="2021-03" db="EMBL/GenBank/DDBJ databases">
        <authorList>
            <person name="Tagirdzhanova G."/>
        </authorList>
    </citation>
    <scope>NUCLEOTIDE SEQUENCE</scope>
</reference>
<gene>
    <name evidence="8" type="ORF">GOMPHAMPRED_004982</name>
</gene>
<dbReference type="InterPro" id="IPR040122">
    <property type="entry name" value="Importin_beta"/>
</dbReference>
<dbReference type="GO" id="GO:0005634">
    <property type="term" value="C:nucleus"/>
    <property type="evidence" value="ECO:0007669"/>
    <property type="project" value="UniProtKB-ARBA"/>
</dbReference>
<proteinExistence type="predicted"/>
<dbReference type="EMBL" id="CAJPDQ010000003">
    <property type="protein sequence ID" value="CAF9906959.1"/>
    <property type="molecule type" value="Genomic_DNA"/>
</dbReference>
<dbReference type="InterPro" id="IPR001494">
    <property type="entry name" value="Importin-beta_N"/>
</dbReference>
<evidence type="ECO:0000313" key="9">
    <source>
        <dbReference type="Proteomes" id="UP000664169"/>
    </source>
</evidence>
<protein>
    <recommendedName>
        <fullName evidence="7">Importin N-terminal domain-containing protein</fullName>
    </recommendedName>
</protein>
<keyword evidence="3" id="KW-0963">Cytoplasm</keyword>
<feature type="compositionally biased region" description="Polar residues" evidence="6">
    <location>
        <begin position="359"/>
        <end position="372"/>
    </location>
</feature>
<dbReference type="GO" id="GO:0005737">
    <property type="term" value="C:cytoplasm"/>
    <property type="evidence" value="ECO:0007669"/>
    <property type="project" value="UniProtKB-SubCell"/>
</dbReference>
<keyword evidence="4" id="KW-0677">Repeat</keyword>
<evidence type="ECO:0000256" key="5">
    <source>
        <dbReference type="ARBA" id="ARBA00022927"/>
    </source>
</evidence>
<comment type="subcellular location">
    <subcellularLocation>
        <location evidence="1">Cytoplasm</location>
    </subcellularLocation>
</comment>
<keyword evidence="5" id="KW-0653">Protein transport</keyword>
<feature type="compositionally biased region" description="Acidic residues" evidence="6">
    <location>
        <begin position="378"/>
        <end position="397"/>
    </location>
</feature>
<accession>A0A8H3EKJ6</accession>
<evidence type="ECO:0000256" key="1">
    <source>
        <dbReference type="ARBA" id="ARBA00004496"/>
    </source>
</evidence>
<name>A0A8H3EKJ6_9LECA</name>
<feature type="region of interest" description="Disordered" evidence="6">
    <location>
        <begin position="331"/>
        <end position="398"/>
    </location>
</feature>
<dbReference type="AlphaFoldDB" id="A0A8H3EKJ6"/>
<evidence type="ECO:0000256" key="3">
    <source>
        <dbReference type="ARBA" id="ARBA00022490"/>
    </source>
</evidence>
<dbReference type="OrthoDB" id="951172at2759"/>
<comment type="caution">
    <text evidence="8">The sequence shown here is derived from an EMBL/GenBank/DDBJ whole genome shotgun (WGS) entry which is preliminary data.</text>
</comment>
<evidence type="ECO:0000256" key="4">
    <source>
        <dbReference type="ARBA" id="ARBA00022737"/>
    </source>
</evidence>
<dbReference type="GO" id="GO:0006606">
    <property type="term" value="P:protein import into nucleus"/>
    <property type="evidence" value="ECO:0007669"/>
    <property type="project" value="InterPro"/>
</dbReference>
<dbReference type="Pfam" id="PF13513">
    <property type="entry name" value="HEAT_EZ"/>
    <property type="match status" value="1"/>
</dbReference>
<dbReference type="Pfam" id="PF03810">
    <property type="entry name" value="IBN_N"/>
    <property type="match status" value="1"/>
</dbReference>
<evidence type="ECO:0000256" key="2">
    <source>
        <dbReference type="ARBA" id="ARBA00022448"/>
    </source>
</evidence>
<dbReference type="InterPro" id="IPR011989">
    <property type="entry name" value="ARM-like"/>
</dbReference>
<evidence type="ECO:0000313" key="8">
    <source>
        <dbReference type="EMBL" id="CAF9906959.1"/>
    </source>
</evidence>
<dbReference type="PROSITE" id="PS50166">
    <property type="entry name" value="IMPORTIN_B_NT"/>
    <property type="match status" value="1"/>
</dbReference>
<dbReference type="GO" id="GO:0031267">
    <property type="term" value="F:small GTPase binding"/>
    <property type="evidence" value="ECO:0007669"/>
    <property type="project" value="InterPro"/>
</dbReference>
<dbReference type="Proteomes" id="UP000664169">
    <property type="component" value="Unassembled WGS sequence"/>
</dbReference>
<dbReference type="SUPFAM" id="SSF48371">
    <property type="entry name" value="ARM repeat"/>
    <property type="match status" value="1"/>
</dbReference>
<dbReference type="SMART" id="SM00913">
    <property type="entry name" value="IBN_N"/>
    <property type="match status" value="1"/>
</dbReference>
<keyword evidence="2" id="KW-0813">Transport</keyword>
<organism evidence="8 9">
    <name type="scientific">Gomphillus americanus</name>
    <dbReference type="NCBI Taxonomy" id="1940652"/>
    <lineage>
        <taxon>Eukaryota</taxon>
        <taxon>Fungi</taxon>
        <taxon>Dikarya</taxon>
        <taxon>Ascomycota</taxon>
        <taxon>Pezizomycotina</taxon>
        <taxon>Lecanoromycetes</taxon>
        <taxon>OSLEUM clade</taxon>
        <taxon>Ostropomycetidae</taxon>
        <taxon>Ostropales</taxon>
        <taxon>Graphidaceae</taxon>
        <taxon>Gomphilloideae</taxon>
        <taxon>Gomphillus</taxon>
    </lineage>
</organism>
<dbReference type="Gene3D" id="1.25.10.10">
    <property type="entry name" value="Leucine-rich Repeat Variant"/>
    <property type="match status" value="2"/>
</dbReference>
<evidence type="ECO:0000259" key="7">
    <source>
        <dbReference type="PROSITE" id="PS50166"/>
    </source>
</evidence>
<keyword evidence="9" id="KW-1185">Reference proteome</keyword>
<feature type="compositionally biased region" description="Acidic residues" evidence="6">
    <location>
        <begin position="331"/>
        <end position="341"/>
    </location>
</feature>
<feature type="domain" description="Importin N-terminal" evidence="7">
    <location>
        <begin position="32"/>
        <end position="107"/>
    </location>
</feature>
<dbReference type="InterPro" id="IPR016024">
    <property type="entry name" value="ARM-type_fold"/>
</dbReference>
<dbReference type="PANTHER" id="PTHR10527">
    <property type="entry name" value="IMPORTIN BETA"/>
    <property type="match status" value="1"/>
</dbReference>
<sequence length="953" mass="106450">MSWNGDETQLRQLATFLRDSLSSPNQNARVQAELMLQKASSSPDIINYLIDILRSDAPRLHLSASDTFTARSAAALKLKNLVKTNYKQLNPEVIAYVRATIIPCVGDDSLQVRNSVGLVISELVKQGGVMSWPQVYSELFDKAQNSESPKAREGAARAVLNICEDNIKQLLRMPGGQRPVEELLPRLYGLMENSNPVVRAIALECVNFFMEYRPQSILNTVDTLLRLVFRLATDTSDDVRRHVCRTLSHLVEMKPESILPHLDGLVDYLITQQRNGLEPDLALEAAEFWLTIAEHRQKLAGSLGPYLEKIVPTLLECMVYSEDDIARLEGDRDDADQEDREQDIKPNFATSKRGKLLVPNSTNGSNGASGTHTPADLSDGEIEEDDEDGGDGDPEDEWNLRKCSAAALDLLANSFPERIFHISLPYLKNNLQNPEWPMREAAVLAFGALADGCEAVVSPYLPELIPFLITLLQDKEPVVRKITCWALGRYVRWVVHLEKTHPQLMSQYLETIIENLLKSMHDRNKAVQEGAASAFSTLVETAGRRLEPYVLVIVQQFDKCFETYKDRNMLILYDCVQTLAERIGPKLASPDIESVLMTALTKRWQKVSDQSKELFPLLECLSYVASAMKEAFEPYSQVIFNRCISVVHSTIEEEVAAARNPRFDSPGSDCLVTSLDLLSSMVQVLSVAKSSELVANSQPKLFDLLRFCVQSDSMDVRQSGYALLGDCAVNLFPQLQPELSGFIPMLVTQLDINNMRDQDAEAAFAVVNNACWSCGEIAIQQGSDILGQYIDKIYRRVFDIISNPDIPVAVQENAAIALGRLGNKFSEHLAPQLAEWAPWFTQLMTTVDTNTEKCEAYNGFSMVIKRNPAALGADLIEYLKTIAQLVGSDVWQSGMGPLVEEVCVSSRLKLRYSTIGQIITTYKKGVPNFHEFFAQVPVKERQLLVGKFPNIFN</sequence>
<evidence type="ECO:0000256" key="6">
    <source>
        <dbReference type="SAM" id="MobiDB-lite"/>
    </source>
</evidence>